<protein>
    <submittedName>
        <fullName evidence="2">Uncharacterized protein</fullName>
    </submittedName>
</protein>
<dbReference type="InterPro" id="IPR006521">
    <property type="entry name" value="Tail_protein_I"/>
</dbReference>
<keyword evidence="3" id="KW-1185">Reference proteome</keyword>
<accession>A0A917VPA5</accession>
<dbReference type="NCBIfam" id="TIGR02242">
    <property type="entry name" value="tail_TIGR02242"/>
    <property type="match status" value="1"/>
</dbReference>
<dbReference type="InterPro" id="IPR011042">
    <property type="entry name" value="6-blade_b-propeller_TolB-like"/>
</dbReference>
<reference evidence="2" key="2">
    <citation type="submission" date="2020-09" db="EMBL/GenBank/DDBJ databases">
        <authorList>
            <person name="Sun Q."/>
            <person name="Ohkuma M."/>
        </authorList>
    </citation>
    <scope>NUCLEOTIDE SEQUENCE</scope>
    <source>
        <strain evidence="2">JCM 3035</strain>
    </source>
</reference>
<evidence type="ECO:0000256" key="1">
    <source>
        <dbReference type="SAM" id="MobiDB-lite"/>
    </source>
</evidence>
<reference evidence="2" key="1">
    <citation type="journal article" date="2014" name="Int. J. Syst. Evol. Microbiol.">
        <title>Complete genome sequence of Corynebacterium casei LMG S-19264T (=DSM 44701T), isolated from a smear-ripened cheese.</title>
        <authorList>
            <consortium name="US DOE Joint Genome Institute (JGI-PGF)"/>
            <person name="Walter F."/>
            <person name="Albersmeier A."/>
            <person name="Kalinowski J."/>
            <person name="Ruckert C."/>
        </authorList>
    </citation>
    <scope>NUCLEOTIDE SEQUENCE</scope>
    <source>
        <strain evidence="2">JCM 3035</strain>
    </source>
</reference>
<proteinExistence type="predicted"/>
<gene>
    <name evidence="2" type="ORF">GCM10010094_76270</name>
</gene>
<name>A0A917VPA5_9ACTN</name>
<feature type="region of interest" description="Disordered" evidence="1">
    <location>
        <begin position="287"/>
        <end position="321"/>
    </location>
</feature>
<organism evidence="2 3">
    <name type="scientific">Streptomyces flaveus</name>
    <dbReference type="NCBI Taxonomy" id="66370"/>
    <lineage>
        <taxon>Bacteria</taxon>
        <taxon>Bacillati</taxon>
        <taxon>Actinomycetota</taxon>
        <taxon>Actinomycetes</taxon>
        <taxon>Kitasatosporales</taxon>
        <taxon>Streptomycetaceae</taxon>
        <taxon>Streptomyces</taxon>
        <taxon>Streptomyces aurantiacus group</taxon>
    </lineage>
</organism>
<dbReference type="Pfam" id="PF09684">
    <property type="entry name" value="Tail_P2_I"/>
    <property type="match status" value="1"/>
</dbReference>
<dbReference type="Gene3D" id="2.120.10.30">
    <property type="entry name" value="TolB, C-terminal domain"/>
    <property type="match status" value="1"/>
</dbReference>
<sequence>MTLQQPTTLHALLAGNGTWPDCRLDGLEIRADGRIELLRVPGVVPPSLSEPEPQPAEPSGLALDSHCGLYLADAAEHRLIRIALDCGDRLELTAHPALGTPAGLCIGPHGQLFVADPERGQVALLSPELSPRALWTEGLRRPVAVAPDGELGLFVLDTEPRQLLRLGPGGEPDTAFTRRLAQSPADPRCIAASDGTLYVGDWTTRSVLRFDRTGTASSPPLAEGTVPQALAISRDRLYVADRTRGEILIVALDDGCPLGTVAGFRGPVSALAAAPDGTLHIKTGTDDHHLTAHPATGRPAHGTLHAGPFDAGEEGSWSRAAATAEVPDGTDLFLASSLAEAPDAAPPWTPAAAHDVLLDGGRYLWLQVQLTRTAQAPATASPTLLDVRAESSADDYLDHLPQVYAEQPGSEFLRRLLGLAKSVLGDREDAIGLLPRDFDATTAPAELLPVLAQWLAFEIPQGLAEADPDALRALLAEVPELHRTRGTPHGVARAVELHTGVRPLLFEDFRARGIWVLDGPSPLGTDTVLPALSPDGTAPGAWSVGAGAPEEDGVRGQYLFDDTAHRFTAVVAGHGLDECGRRRVGEVLDAEKPAHTAAHLCFVTARFRVGVQARTGLDTIVAGPPPEGLALAP</sequence>
<dbReference type="SUPFAM" id="SSF63825">
    <property type="entry name" value="YWTD domain"/>
    <property type="match status" value="1"/>
</dbReference>
<evidence type="ECO:0000313" key="2">
    <source>
        <dbReference type="EMBL" id="GGL04233.1"/>
    </source>
</evidence>
<dbReference type="AlphaFoldDB" id="A0A917VPA5"/>
<dbReference type="Proteomes" id="UP000637788">
    <property type="component" value="Unassembled WGS sequence"/>
</dbReference>
<dbReference type="RefSeq" id="WP_189326325.1">
    <property type="nucleotide sequence ID" value="NZ_BMPQ01000030.1"/>
</dbReference>
<dbReference type="EMBL" id="BMPQ01000030">
    <property type="protein sequence ID" value="GGL04233.1"/>
    <property type="molecule type" value="Genomic_DNA"/>
</dbReference>
<dbReference type="InterPro" id="IPR011748">
    <property type="entry name" value="Unchr_phage_tail-like"/>
</dbReference>
<comment type="caution">
    <text evidence="2">The sequence shown here is derived from an EMBL/GenBank/DDBJ whole genome shotgun (WGS) entry which is preliminary data.</text>
</comment>
<evidence type="ECO:0000313" key="3">
    <source>
        <dbReference type="Proteomes" id="UP000637788"/>
    </source>
</evidence>